<dbReference type="SUPFAM" id="SSF103473">
    <property type="entry name" value="MFS general substrate transporter"/>
    <property type="match status" value="1"/>
</dbReference>
<evidence type="ECO:0000256" key="3">
    <source>
        <dbReference type="ARBA" id="ARBA00022448"/>
    </source>
</evidence>
<feature type="transmembrane region" description="Helical" evidence="10">
    <location>
        <begin position="169"/>
        <end position="194"/>
    </location>
</feature>
<feature type="transmembrane region" description="Helical" evidence="10">
    <location>
        <begin position="71"/>
        <end position="94"/>
    </location>
</feature>
<comment type="subcellular location">
    <subcellularLocation>
        <location evidence="1">Vacuole membrane</location>
        <topology evidence="1">Multi-pass membrane protein</topology>
    </subcellularLocation>
</comment>
<evidence type="ECO:0000256" key="7">
    <source>
        <dbReference type="ARBA" id="ARBA00023136"/>
    </source>
</evidence>
<feature type="region of interest" description="Disordered" evidence="9">
    <location>
        <begin position="1"/>
        <end position="43"/>
    </location>
</feature>
<accession>A0A9P4Q367</accession>
<dbReference type="Pfam" id="PF07690">
    <property type="entry name" value="MFS_1"/>
    <property type="match status" value="1"/>
</dbReference>
<keyword evidence="7 10" id="KW-0472">Membrane</keyword>
<comment type="similarity">
    <text evidence="2">Belongs to the major facilitator superfamily.</text>
</comment>
<keyword evidence="6 10" id="KW-1133">Transmembrane helix</keyword>
<sequence length="623" mass="67215">MSSRPDSRRSNNDGIDKLDYRPGGRPLVHSENQSRDSSSQPTSYAGSFFEHVAEGVADKDRKNLRREVIRYGSFTWALINCLCAGSITAYSLYAPLFQRRLHYTQLQVNGVSITAELAMYLPVPIWGYLCDRFGPGPPSILSGCSFGLGYLLAAFVYKSGPPPSAGGTGWPYAVMILAFIGIGNGTSMMYLSAVTTCAKNFGRGKYKGIALALPIASFGLSGMWQSQVGDKFLHETNPDGSKGDVDVHRYFLFLGILLLTVGVIGSVVLRIVDESDMIDEAVENMEQSGMLEESEFFRPPTNSNGYGTIYNIEDSDDGNQLDLSSSQILTLQKQAEERRARLREEQRKKTWLLNAETRHFLSDRTMWLLALGFFLVTGPGEAFINNLGTVIGTLSAPTASPGTTAATHVSIVAITSTIARILTGTLTDVLAPSAPAHQHHRGPQSLANSVSSLQNQSTSGRLEVSRVTFLIAFSIICSIGQLLLASGTIQGHGTLFWLVSATVGAGYGAAFSLTPIIISVVWGVENFGTNWGIVATAPAAGATVFGLLYSGVYQWAASRQQETSDGNGLGDGAGSAAEDLLCYGKLCYAPTFWVMTVSVWIACGLWLWAWRGPDGWRRRGVAV</sequence>
<evidence type="ECO:0000256" key="8">
    <source>
        <dbReference type="ARBA" id="ARBA00039330"/>
    </source>
</evidence>
<feature type="compositionally biased region" description="Basic and acidic residues" evidence="9">
    <location>
        <begin position="1"/>
        <end position="22"/>
    </location>
</feature>
<dbReference type="PANTHER" id="PTHR21576">
    <property type="entry name" value="UNCHARACTERIZED NODULIN-LIKE PROTEIN"/>
    <property type="match status" value="1"/>
</dbReference>
<keyword evidence="3" id="KW-0813">Transport</keyword>
<evidence type="ECO:0000256" key="1">
    <source>
        <dbReference type="ARBA" id="ARBA00004128"/>
    </source>
</evidence>
<dbReference type="Proteomes" id="UP000799441">
    <property type="component" value="Unassembled WGS sequence"/>
</dbReference>
<proteinExistence type="inferred from homology"/>
<feature type="transmembrane region" description="Helical" evidence="10">
    <location>
        <begin position="140"/>
        <end position="157"/>
    </location>
</feature>
<evidence type="ECO:0000313" key="11">
    <source>
        <dbReference type="EMBL" id="KAF2717606.1"/>
    </source>
</evidence>
<dbReference type="GO" id="GO:0022857">
    <property type="term" value="F:transmembrane transporter activity"/>
    <property type="evidence" value="ECO:0007669"/>
    <property type="project" value="InterPro"/>
</dbReference>
<feature type="transmembrane region" description="Helical" evidence="10">
    <location>
        <begin position="106"/>
        <end position="128"/>
    </location>
</feature>
<evidence type="ECO:0000256" key="4">
    <source>
        <dbReference type="ARBA" id="ARBA00022554"/>
    </source>
</evidence>
<feature type="transmembrane region" description="Helical" evidence="10">
    <location>
        <begin position="206"/>
        <end position="224"/>
    </location>
</feature>
<keyword evidence="5 10" id="KW-0812">Transmembrane</keyword>
<protein>
    <recommendedName>
        <fullName evidence="8">Probable transporter MCH1</fullName>
    </recommendedName>
</protein>
<reference evidence="11" key="1">
    <citation type="journal article" date="2020" name="Stud. Mycol.">
        <title>101 Dothideomycetes genomes: a test case for predicting lifestyles and emergence of pathogens.</title>
        <authorList>
            <person name="Haridas S."/>
            <person name="Albert R."/>
            <person name="Binder M."/>
            <person name="Bloem J."/>
            <person name="Labutti K."/>
            <person name="Salamov A."/>
            <person name="Andreopoulos B."/>
            <person name="Baker S."/>
            <person name="Barry K."/>
            <person name="Bills G."/>
            <person name="Bluhm B."/>
            <person name="Cannon C."/>
            <person name="Castanera R."/>
            <person name="Culley D."/>
            <person name="Daum C."/>
            <person name="Ezra D."/>
            <person name="Gonzalez J."/>
            <person name="Henrissat B."/>
            <person name="Kuo A."/>
            <person name="Liang C."/>
            <person name="Lipzen A."/>
            <person name="Lutzoni F."/>
            <person name="Magnuson J."/>
            <person name="Mondo S."/>
            <person name="Nolan M."/>
            <person name="Ohm R."/>
            <person name="Pangilinan J."/>
            <person name="Park H.-J."/>
            <person name="Ramirez L."/>
            <person name="Alfaro M."/>
            <person name="Sun H."/>
            <person name="Tritt A."/>
            <person name="Yoshinaga Y."/>
            <person name="Zwiers L.-H."/>
            <person name="Turgeon B."/>
            <person name="Goodwin S."/>
            <person name="Spatafora J."/>
            <person name="Crous P."/>
            <person name="Grigoriev I."/>
        </authorList>
    </citation>
    <scope>NUCLEOTIDE SEQUENCE</scope>
    <source>
        <strain evidence="11">CBS 116435</strain>
    </source>
</reference>
<dbReference type="CDD" id="cd17354">
    <property type="entry name" value="MFS_Mch1p_like"/>
    <property type="match status" value="1"/>
</dbReference>
<keyword evidence="12" id="KW-1185">Reference proteome</keyword>
<name>A0A9P4Q367_9PEZI</name>
<dbReference type="GO" id="GO:0000329">
    <property type="term" value="C:fungal-type vacuole membrane"/>
    <property type="evidence" value="ECO:0007669"/>
    <property type="project" value="TreeGrafter"/>
</dbReference>
<dbReference type="Gene3D" id="1.20.1250.20">
    <property type="entry name" value="MFS general substrate transporter like domains"/>
    <property type="match status" value="2"/>
</dbReference>
<comment type="caution">
    <text evidence="11">The sequence shown here is derived from an EMBL/GenBank/DDBJ whole genome shotgun (WGS) entry which is preliminary data.</text>
</comment>
<dbReference type="InterPro" id="IPR011701">
    <property type="entry name" value="MFS"/>
</dbReference>
<feature type="transmembrane region" description="Helical" evidence="10">
    <location>
        <begin position="467"/>
        <end position="489"/>
    </location>
</feature>
<dbReference type="AlphaFoldDB" id="A0A9P4Q367"/>
<dbReference type="InterPro" id="IPR036259">
    <property type="entry name" value="MFS_trans_sf"/>
</dbReference>
<evidence type="ECO:0000313" key="12">
    <source>
        <dbReference type="Proteomes" id="UP000799441"/>
    </source>
</evidence>
<gene>
    <name evidence="11" type="ORF">K431DRAFT_288394</name>
</gene>
<feature type="transmembrane region" description="Helical" evidence="10">
    <location>
        <begin position="531"/>
        <end position="552"/>
    </location>
</feature>
<evidence type="ECO:0000256" key="5">
    <source>
        <dbReference type="ARBA" id="ARBA00022692"/>
    </source>
</evidence>
<dbReference type="PANTHER" id="PTHR21576:SF45">
    <property type="entry name" value="TRANSPORTER MCH1-RELATED"/>
    <property type="match status" value="1"/>
</dbReference>
<feature type="transmembrane region" description="Helical" evidence="10">
    <location>
        <begin position="591"/>
        <end position="610"/>
    </location>
</feature>
<keyword evidence="4" id="KW-0926">Vacuole</keyword>
<evidence type="ECO:0000256" key="9">
    <source>
        <dbReference type="SAM" id="MobiDB-lite"/>
    </source>
</evidence>
<dbReference type="OrthoDB" id="199930at2759"/>
<feature type="transmembrane region" description="Helical" evidence="10">
    <location>
        <begin position="250"/>
        <end position="272"/>
    </location>
</feature>
<organism evidence="11 12">
    <name type="scientific">Polychaeton citri CBS 116435</name>
    <dbReference type="NCBI Taxonomy" id="1314669"/>
    <lineage>
        <taxon>Eukaryota</taxon>
        <taxon>Fungi</taxon>
        <taxon>Dikarya</taxon>
        <taxon>Ascomycota</taxon>
        <taxon>Pezizomycotina</taxon>
        <taxon>Dothideomycetes</taxon>
        <taxon>Dothideomycetidae</taxon>
        <taxon>Capnodiales</taxon>
        <taxon>Capnodiaceae</taxon>
        <taxon>Polychaeton</taxon>
    </lineage>
</organism>
<feature type="transmembrane region" description="Helical" evidence="10">
    <location>
        <begin position="495"/>
        <end position="524"/>
    </location>
</feature>
<dbReference type="EMBL" id="MU003840">
    <property type="protein sequence ID" value="KAF2717606.1"/>
    <property type="molecule type" value="Genomic_DNA"/>
</dbReference>
<evidence type="ECO:0000256" key="2">
    <source>
        <dbReference type="ARBA" id="ARBA00008335"/>
    </source>
</evidence>
<evidence type="ECO:0000256" key="6">
    <source>
        <dbReference type="ARBA" id="ARBA00022989"/>
    </source>
</evidence>
<evidence type="ECO:0000256" key="10">
    <source>
        <dbReference type="SAM" id="Phobius"/>
    </source>
</evidence>